<comment type="caution">
    <text evidence="6">The sequence shown here is derived from an EMBL/GenBank/DDBJ whole genome shotgun (WGS) entry which is preliminary data.</text>
</comment>
<evidence type="ECO:0000256" key="2">
    <source>
        <dbReference type="ARBA" id="ARBA00022729"/>
    </source>
</evidence>
<dbReference type="Pfam" id="PF00497">
    <property type="entry name" value="SBP_bac_3"/>
    <property type="match status" value="1"/>
</dbReference>
<evidence type="ECO:0000256" key="3">
    <source>
        <dbReference type="SAM" id="SignalP"/>
    </source>
</evidence>
<dbReference type="SMART" id="SM00062">
    <property type="entry name" value="PBPb"/>
    <property type="match status" value="1"/>
</dbReference>
<feature type="signal peptide" evidence="3">
    <location>
        <begin position="1"/>
        <end position="24"/>
    </location>
</feature>
<dbReference type="OrthoDB" id="368476at2"/>
<dbReference type="InterPro" id="IPR001638">
    <property type="entry name" value="Solute-binding_3/MltF_N"/>
</dbReference>
<feature type="domain" description="Solute-binding protein family 3/N-terminal" evidence="4">
    <location>
        <begin position="28"/>
        <end position="251"/>
    </location>
</feature>
<dbReference type="GO" id="GO:0016020">
    <property type="term" value="C:membrane"/>
    <property type="evidence" value="ECO:0007669"/>
    <property type="project" value="InterPro"/>
</dbReference>
<evidence type="ECO:0000256" key="1">
    <source>
        <dbReference type="ARBA" id="ARBA00010333"/>
    </source>
</evidence>
<dbReference type="GO" id="GO:0015276">
    <property type="term" value="F:ligand-gated monoatomic ion channel activity"/>
    <property type="evidence" value="ECO:0007669"/>
    <property type="project" value="InterPro"/>
</dbReference>
<keyword evidence="7" id="KW-1185">Reference proteome</keyword>
<dbReference type="Gene3D" id="3.40.190.10">
    <property type="entry name" value="Periplasmic binding protein-like II"/>
    <property type="match status" value="2"/>
</dbReference>
<name>A0A4V2PNK2_9GAMM</name>
<protein>
    <submittedName>
        <fullName evidence="6">Amino acid ABC transporter substrate-binding protein (PAAT family)</fullName>
    </submittedName>
</protein>
<comment type="similarity">
    <text evidence="1">Belongs to the bacterial solute-binding protein 3 family.</text>
</comment>
<gene>
    <name evidence="6" type="ORF">EV690_2424</name>
</gene>
<sequence length="254" mass="28363">MKYWSKIFAIAALLMAISAPSAFAQEQVVKVGMSGGYFPFTFVRNDKLQGFDVDVWKAIGKLNHYNVKFVTASFSGLFGLLQTGRIDTISNQITITPQRKAKYLFSNPYVIDGVQITVRKNNNSIHSLKDLNGKTVAVDLGSNFAQILEKYNKDHNGTIKIKTFETGVEQVVAMGRADAYVMDRLSAAQLIKKSHLPLKLAGKPFSEIKNAWPFVDNAKGRKLRNQVNQALAELRKNGTLKKISEKWFGTDITK</sequence>
<keyword evidence="2 3" id="KW-0732">Signal</keyword>
<proteinExistence type="inferred from homology"/>
<evidence type="ECO:0000259" key="4">
    <source>
        <dbReference type="SMART" id="SM00062"/>
    </source>
</evidence>
<dbReference type="SUPFAM" id="SSF53850">
    <property type="entry name" value="Periplasmic binding protein-like II"/>
    <property type="match status" value="1"/>
</dbReference>
<evidence type="ECO:0000313" key="6">
    <source>
        <dbReference type="EMBL" id="TCK47401.1"/>
    </source>
</evidence>
<evidence type="ECO:0000313" key="7">
    <source>
        <dbReference type="Proteomes" id="UP000295565"/>
    </source>
</evidence>
<dbReference type="RefSeq" id="WP_131913223.1">
    <property type="nucleotide sequence ID" value="NZ_OU594967.1"/>
</dbReference>
<dbReference type="CDD" id="cd13709">
    <property type="entry name" value="PBP2_YxeM"/>
    <property type="match status" value="1"/>
</dbReference>
<dbReference type="Proteomes" id="UP000295565">
    <property type="component" value="Unassembled WGS sequence"/>
</dbReference>
<dbReference type="EMBL" id="SMGD01000014">
    <property type="protein sequence ID" value="TCK47401.1"/>
    <property type="molecule type" value="Genomic_DNA"/>
</dbReference>
<dbReference type="PANTHER" id="PTHR35936:SF19">
    <property type="entry name" value="AMINO-ACID-BINDING PROTEIN YXEM-RELATED"/>
    <property type="match status" value="1"/>
</dbReference>
<dbReference type="SMART" id="SM00079">
    <property type="entry name" value="PBPe"/>
    <property type="match status" value="1"/>
</dbReference>
<dbReference type="InterPro" id="IPR001320">
    <property type="entry name" value="Iontro_rcpt_C"/>
</dbReference>
<evidence type="ECO:0000259" key="5">
    <source>
        <dbReference type="SMART" id="SM00079"/>
    </source>
</evidence>
<feature type="domain" description="Ionotropic glutamate receptor C-terminal" evidence="5">
    <location>
        <begin position="28"/>
        <end position="250"/>
    </location>
</feature>
<dbReference type="AlphaFoldDB" id="A0A4V2PNK2"/>
<feature type="chain" id="PRO_5020865009" evidence="3">
    <location>
        <begin position="25"/>
        <end position="254"/>
    </location>
</feature>
<accession>A0A4V2PNK2</accession>
<reference evidence="6 7" key="1">
    <citation type="submission" date="2019-03" db="EMBL/GenBank/DDBJ databases">
        <title>Genomic Encyclopedia of Type Strains, Phase IV (KMG-IV): sequencing the most valuable type-strain genomes for metagenomic binning, comparative biology and taxonomic classification.</title>
        <authorList>
            <person name="Goeker M."/>
        </authorList>
    </citation>
    <scope>NUCLEOTIDE SEQUENCE [LARGE SCALE GENOMIC DNA]</scope>
    <source>
        <strain evidence="6 7">DSM 18577</strain>
    </source>
</reference>
<dbReference type="PANTHER" id="PTHR35936">
    <property type="entry name" value="MEMBRANE-BOUND LYTIC MUREIN TRANSGLYCOSYLASE F"/>
    <property type="match status" value="1"/>
</dbReference>
<organism evidence="6 7">
    <name type="scientific">Celerinatantimonas diazotrophica</name>
    <dbReference type="NCBI Taxonomy" id="412034"/>
    <lineage>
        <taxon>Bacteria</taxon>
        <taxon>Pseudomonadati</taxon>
        <taxon>Pseudomonadota</taxon>
        <taxon>Gammaproteobacteria</taxon>
        <taxon>Celerinatantimonadaceae</taxon>
        <taxon>Celerinatantimonas</taxon>
    </lineage>
</organism>